<organism evidence="1 2">
    <name type="scientific">Nonlabens ulvanivorans</name>
    <name type="common">Persicivirga ulvanivorans</name>
    <dbReference type="NCBI Taxonomy" id="906888"/>
    <lineage>
        <taxon>Bacteria</taxon>
        <taxon>Pseudomonadati</taxon>
        <taxon>Bacteroidota</taxon>
        <taxon>Flavobacteriia</taxon>
        <taxon>Flavobacteriales</taxon>
        <taxon>Flavobacteriaceae</taxon>
        <taxon>Nonlabens</taxon>
    </lineage>
</organism>
<dbReference type="Gene3D" id="3.40.50.300">
    <property type="entry name" value="P-loop containing nucleotide triphosphate hydrolases"/>
    <property type="match status" value="1"/>
</dbReference>
<dbReference type="AlphaFoldDB" id="A0A090X2B8"/>
<evidence type="ECO:0000313" key="2">
    <source>
        <dbReference type="Proteomes" id="UP000029647"/>
    </source>
</evidence>
<accession>A0A090X2B8</accession>
<dbReference type="InterPro" id="IPR027417">
    <property type="entry name" value="P-loop_NTPase"/>
</dbReference>
<dbReference type="SUPFAM" id="SSF52540">
    <property type="entry name" value="P-loop containing nucleoside triphosphate hydrolases"/>
    <property type="match status" value="1"/>
</dbReference>
<dbReference type="CDD" id="cd00267">
    <property type="entry name" value="ABC_ATPase"/>
    <property type="match status" value="1"/>
</dbReference>
<sequence>MNKRDFIKLVNGNEYKLGVKVGSKVDLEFDLLMKYFEALGKKYNPDFFIDEMDIPVFEKLFYYFTQNKIWCSTNNININKGIMLVGGNGVGKSTILRLFTEFFGMGKLKYYSMSELGEKVSRDGLSTLDAINFSRAFVIDDVGSEKESMYFGIRTEVFNSILMKFEHKNFPAYKPDEEGLISLISNADKETTRLNPSKPARIYASTNLCLDEFEERYGKRVYSRMAGFFNILNFPTRTDKRALLANVV</sequence>
<gene>
    <name evidence="1" type="ORF">JCM19275_3182</name>
</gene>
<protein>
    <recommendedName>
        <fullName evidence="3">ATPase</fullName>
    </recommendedName>
</protein>
<dbReference type="EMBL" id="BBNT01000002">
    <property type="protein sequence ID" value="GAL74327.1"/>
    <property type="molecule type" value="Genomic_DNA"/>
</dbReference>
<proteinExistence type="predicted"/>
<evidence type="ECO:0008006" key="3">
    <source>
        <dbReference type="Google" id="ProtNLM"/>
    </source>
</evidence>
<dbReference type="Proteomes" id="UP000029647">
    <property type="component" value="Unassembled WGS sequence"/>
</dbReference>
<reference evidence="1 2" key="1">
    <citation type="journal article" date="2014" name="Genome Announc.">
        <title>Draft Genome Sequences of Marine Flavobacterium Nonlabens Strains NR17, NR24, NR27, NR32, NR33, and Ara13.</title>
        <authorList>
            <person name="Nakanishi M."/>
            <person name="Meirelles P."/>
            <person name="Suzuki R."/>
            <person name="Takatani N."/>
            <person name="Mino S."/>
            <person name="Suda W."/>
            <person name="Oshima K."/>
            <person name="Hattori M."/>
            <person name="Ohkuma M."/>
            <person name="Hosokawa M."/>
            <person name="Miyashita K."/>
            <person name="Thompson F.L."/>
            <person name="Niwa A."/>
            <person name="Sawabe T."/>
            <person name="Sawabe T."/>
        </authorList>
    </citation>
    <scope>NUCLEOTIDE SEQUENCE [LARGE SCALE GENOMIC DNA]</scope>
    <source>
        <strain evidence="2">JCM19275</strain>
    </source>
</reference>
<evidence type="ECO:0000313" key="1">
    <source>
        <dbReference type="EMBL" id="GAL74327.1"/>
    </source>
</evidence>
<name>A0A090X2B8_NONUL</name>
<comment type="caution">
    <text evidence="1">The sequence shown here is derived from an EMBL/GenBank/DDBJ whole genome shotgun (WGS) entry which is preliminary data.</text>
</comment>